<gene>
    <name evidence="1" type="ORF">GOOTI_187_00540</name>
</gene>
<organism evidence="1 2">
    <name type="scientific">Gordonia otitidis (strain DSM 44809 / CCUG 52243 / JCM 12355 / NBRC 100426 / IFM 10032)</name>
    <dbReference type="NCBI Taxonomy" id="1108044"/>
    <lineage>
        <taxon>Bacteria</taxon>
        <taxon>Bacillati</taxon>
        <taxon>Actinomycetota</taxon>
        <taxon>Actinomycetes</taxon>
        <taxon>Mycobacteriales</taxon>
        <taxon>Gordoniaceae</taxon>
        <taxon>Gordonia</taxon>
    </lineage>
</organism>
<name>H5TR11_GORO1</name>
<comment type="caution">
    <text evidence="1">The sequence shown here is derived from an EMBL/GenBank/DDBJ whole genome shotgun (WGS) entry which is preliminary data.</text>
</comment>
<evidence type="ECO:0000313" key="2">
    <source>
        <dbReference type="Proteomes" id="UP000005038"/>
    </source>
</evidence>
<sequence>MSTSSKDKAWIGSFPIYDGGGVFLRGDFDFDEELSPAPVTSFDYTIMTTGVETAWVVLMRDASYIGLRIELRAAAPLPVEPQHPLVALHPLAPHETTRTYTHEAVVTFTKPPRLWRMGIDPVGPEDDPVFGTLDIAPGTYHLRATLWHQETVIDEDQATVPPDLYSIQVAIQLWPLSTTPEN</sequence>
<evidence type="ECO:0000313" key="1">
    <source>
        <dbReference type="EMBL" id="GAB35919.1"/>
    </source>
</evidence>
<dbReference type="EMBL" id="BAFB01000187">
    <property type="protein sequence ID" value="GAB35919.1"/>
    <property type="molecule type" value="Genomic_DNA"/>
</dbReference>
<dbReference type="OrthoDB" id="9901441at2"/>
<dbReference type="Proteomes" id="UP000005038">
    <property type="component" value="Unassembled WGS sequence"/>
</dbReference>
<dbReference type="AlphaFoldDB" id="H5TR11"/>
<proteinExistence type="predicted"/>
<protein>
    <submittedName>
        <fullName evidence="1">Uncharacterized protein</fullName>
    </submittedName>
</protein>
<accession>H5TR11</accession>
<keyword evidence="2" id="KW-1185">Reference proteome</keyword>
<reference evidence="1" key="1">
    <citation type="submission" date="2012-02" db="EMBL/GenBank/DDBJ databases">
        <title>Whole genome shotgun sequence of Gordonia otitidis NBRC 100426.</title>
        <authorList>
            <person name="Yoshida I."/>
            <person name="Hosoyama A."/>
            <person name="Tsuchikane K."/>
            <person name="Katsumata H."/>
            <person name="Yamazaki S."/>
            <person name="Fujita N."/>
        </authorList>
    </citation>
    <scope>NUCLEOTIDE SEQUENCE [LARGE SCALE GENOMIC DNA]</scope>
    <source>
        <strain evidence="1">NBRC 100426</strain>
    </source>
</reference>
<dbReference type="RefSeq" id="WP_007240121.1">
    <property type="nucleotide sequence ID" value="NZ_BAFB01000187.1"/>
</dbReference>